<protein>
    <recommendedName>
        <fullName evidence="1">2EXR domain-containing protein</fullName>
    </recommendedName>
</protein>
<reference evidence="2" key="1">
    <citation type="journal article" date="2021" name="Nat. Commun.">
        <title>Genetic determinants of endophytism in the Arabidopsis root mycobiome.</title>
        <authorList>
            <person name="Mesny F."/>
            <person name="Miyauchi S."/>
            <person name="Thiergart T."/>
            <person name="Pickel B."/>
            <person name="Atanasova L."/>
            <person name="Karlsson M."/>
            <person name="Huettel B."/>
            <person name="Barry K.W."/>
            <person name="Haridas S."/>
            <person name="Chen C."/>
            <person name="Bauer D."/>
            <person name="Andreopoulos W."/>
            <person name="Pangilinan J."/>
            <person name="LaButti K."/>
            <person name="Riley R."/>
            <person name="Lipzen A."/>
            <person name="Clum A."/>
            <person name="Drula E."/>
            <person name="Henrissat B."/>
            <person name="Kohler A."/>
            <person name="Grigoriev I.V."/>
            <person name="Martin F.M."/>
            <person name="Hacquard S."/>
        </authorList>
    </citation>
    <scope>NUCLEOTIDE SEQUENCE</scope>
    <source>
        <strain evidence="2">MPI-CAGE-AT-0147</strain>
    </source>
</reference>
<dbReference type="OrthoDB" id="3557569at2759"/>
<dbReference type="PANTHER" id="PTHR35910">
    <property type="entry name" value="2EXR DOMAIN-CONTAINING PROTEIN"/>
    <property type="match status" value="1"/>
</dbReference>
<name>A0A9P9J629_9HYPO</name>
<gene>
    <name evidence="2" type="ORF">EDB81DRAFT_516458</name>
</gene>
<dbReference type="Pfam" id="PF20150">
    <property type="entry name" value="2EXR"/>
    <property type="match status" value="1"/>
</dbReference>
<evidence type="ECO:0000313" key="2">
    <source>
        <dbReference type="EMBL" id="KAH7144048.1"/>
    </source>
</evidence>
<keyword evidence="3" id="KW-1185">Reference proteome</keyword>
<accession>A0A9P9J629</accession>
<dbReference type="Proteomes" id="UP000738349">
    <property type="component" value="Unassembled WGS sequence"/>
</dbReference>
<comment type="caution">
    <text evidence="2">The sequence shown here is derived from an EMBL/GenBank/DDBJ whole genome shotgun (WGS) entry which is preliminary data.</text>
</comment>
<dbReference type="AlphaFoldDB" id="A0A9P9J629"/>
<evidence type="ECO:0000259" key="1">
    <source>
        <dbReference type="Pfam" id="PF20150"/>
    </source>
</evidence>
<dbReference type="PANTHER" id="PTHR35910:SF6">
    <property type="entry name" value="2EXR DOMAIN-CONTAINING PROTEIN"/>
    <property type="match status" value="1"/>
</dbReference>
<feature type="domain" description="2EXR" evidence="1">
    <location>
        <begin position="16"/>
        <end position="112"/>
    </location>
</feature>
<sequence length="253" mass="28446">MFPVSTPPPPPDTAAFHLFCKLPTELRLKIWNHNLPQTRLVPIRCGSSWSSSLEPTRSGLSSNTGCTSSAAIPANLHVCAESRAEALKHYRLEFGFARGPGQVFFNPARDIMYFGPRDGYMAADSQFNTCMSMCDPDQLAAVRRVAINDALFWIDTTYRSMTASSLTVELLRRLQSRMPGLEEIIFVPRDEESLDPMWSDYLEPTMVHVRIARQIQTAVETLCEQTPTWKPPRWSIVPLSAFPKPWDPISTAA</sequence>
<dbReference type="EMBL" id="JAGMUV010000009">
    <property type="protein sequence ID" value="KAH7144048.1"/>
    <property type="molecule type" value="Genomic_DNA"/>
</dbReference>
<dbReference type="InterPro" id="IPR045518">
    <property type="entry name" value="2EXR"/>
</dbReference>
<proteinExistence type="predicted"/>
<evidence type="ECO:0000313" key="3">
    <source>
        <dbReference type="Proteomes" id="UP000738349"/>
    </source>
</evidence>
<organism evidence="2 3">
    <name type="scientific">Dactylonectria macrodidyma</name>
    <dbReference type="NCBI Taxonomy" id="307937"/>
    <lineage>
        <taxon>Eukaryota</taxon>
        <taxon>Fungi</taxon>
        <taxon>Dikarya</taxon>
        <taxon>Ascomycota</taxon>
        <taxon>Pezizomycotina</taxon>
        <taxon>Sordariomycetes</taxon>
        <taxon>Hypocreomycetidae</taxon>
        <taxon>Hypocreales</taxon>
        <taxon>Nectriaceae</taxon>
        <taxon>Dactylonectria</taxon>
    </lineage>
</organism>